<dbReference type="GO" id="GO:0005886">
    <property type="term" value="C:plasma membrane"/>
    <property type="evidence" value="ECO:0007669"/>
    <property type="project" value="UniProtKB-SubCell"/>
</dbReference>
<keyword evidence="5 6" id="KW-0472">Membrane</keyword>
<reference evidence="7" key="1">
    <citation type="submission" date="2020-08" db="EMBL/GenBank/DDBJ databases">
        <authorList>
            <person name="Cejkova D."/>
            <person name="Kubasova T."/>
            <person name="Jahodarova E."/>
            <person name="Rychlik I."/>
        </authorList>
    </citation>
    <scope>NUCLEOTIDE SEQUENCE</scope>
    <source>
        <strain evidence="7">An582</strain>
    </source>
</reference>
<dbReference type="AlphaFoldDB" id="A0A938XCL9"/>
<evidence type="ECO:0000313" key="8">
    <source>
        <dbReference type="Proteomes" id="UP000705508"/>
    </source>
</evidence>
<feature type="transmembrane region" description="Helical" evidence="6">
    <location>
        <begin position="126"/>
        <end position="147"/>
    </location>
</feature>
<feature type="transmembrane region" description="Helical" evidence="6">
    <location>
        <begin position="349"/>
        <end position="371"/>
    </location>
</feature>
<dbReference type="InterPro" id="IPR024923">
    <property type="entry name" value="PG_synth_SpoVB"/>
</dbReference>
<dbReference type="Pfam" id="PF01943">
    <property type="entry name" value="Polysacc_synt"/>
    <property type="match status" value="1"/>
</dbReference>
<evidence type="ECO:0000256" key="2">
    <source>
        <dbReference type="ARBA" id="ARBA00022475"/>
    </source>
</evidence>
<feature type="transmembrane region" description="Helical" evidence="6">
    <location>
        <begin position="477"/>
        <end position="498"/>
    </location>
</feature>
<evidence type="ECO:0000256" key="4">
    <source>
        <dbReference type="ARBA" id="ARBA00022989"/>
    </source>
</evidence>
<keyword evidence="2" id="KW-1003">Cell membrane</keyword>
<feature type="transmembrane region" description="Helical" evidence="6">
    <location>
        <begin position="199"/>
        <end position="226"/>
    </location>
</feature>
<comment type="caution">
    <text evidence="7">The sequence shown here is derived from an EMBL/GenBank/DDBJ whole genome shotgun (WGS) entry which is preliminary data.</text>
</comment>
<dbReference type="CDD" id="cd13124">
    <property type="entry name" value="MATE_SpoVB_like"/>
    <property type="match status" value="1"/>
</dbReference>
<dbReference type="PANTHER" id="PTHR30250">
    <property type="entry name" value="PST FAMILY PREDICTED COLANIC ACID TRANSPORTER"/>
    <property type="match status" value="1"/>
</dbReference>
<feature type="transmembrane region" description="Helical" evidence="6">
    <location>
        <begin position="438"/>
        <end position="456"/>
    </location>
</feature>
<evidence type="ECO:0000256" key="3">
    <source>
        <dbReference type="ARBA" id="ARBA00022692"/>
    </source>
</evidence>
<dbReference type="PIRSF" id="PIRSF038958">
    <property type="entry name" value="PG_synth_SpoVB"/>
    <property type="match status" value="1"/>
</dbReference>
<evidence type="ECO:0000256" key="6">
    <source>
        <dbReference type="SAM" id="Phobius"/>
    </source>
</evidence>
<feature type="transmembrane region" description="Helical" evidence="6">
    <location>
        <begin position="504"/>
        <end position="525"/>
    </location>
</feature>
<feature type="transmembrane region" description="Helical" evidence="6">
    <location>
        <begin position="308"/>
        <end position="328"/>
    </location>
</feature>
<organism evidence="7 8">
    <name type="scientific">Mordavella massiliensis</name>
    <dbReference type="NCBI Taxonomy" id="1871024"/>
    <lineage>
        <taxon>Bacteria</taxon>
        <taxon>Bacillati</taxon>
        <taxon>Bacillota</taxon>
        <taxon>Clostridia</taxon>
        <taxon>Eubacteriales</taxon>
        <taxon>Clostridiaceae</taxon>
        <taxon>Mordavella</taxon>
    </lineage>
</organism>
<dbReference type="Proteomes" id="UP000705508">
    <property type="component" value="Unassembled WGS sequence"/>
</dbReference>
<dbReference type="InterPro" id="IPR002797">
    <property type="entry name" value="Polysacc_synth"/>
</dbReference>
<evidence type="ECO:0000256" key="1">
    <source>
        <dbReference type="ARBA" id="ARBA00004651"/>
    </source>
</evidence>
<reference evidence="7" key="2">
    <citation type="journal article" date="2021" name="Sci. Rep.">
        <title>The distribution of antibiotic resistance genes in chicken gut microbiota commensals.</title>
        <authorList>
            <person name="Juricova H."/>
            <person name="Matiasovicova J."/>
            <person name="Kubasova T."/>
            <person name="Cejkova D."/>
            <person name="Rychlik I."/>
        </authorList>
    </citation>
    <scope>NUCLEOTIDE SEQUENCE</scope>
    <source>
        <strain evidence="7">An582</strain>
    </source>
</reference>
<feature type="transmembrane region" description="Helical" evidence="6">
    <location>
        <begin position="247"/>
        <end position="268"/>
    </location>
</feature>
<feature type="transmembrane region" description="Helical" evidence="6">
    <location>
        <begin position="377"/>
        <end position="402"/>
    </location>
</feature>
<feature type="transmembrane region" description="Helical" evidence="6">
    <location>
        <begin position="159"/>
        <end position="179"/>
    </location>
</feature>
<keyword evidence="4 6" id="KW-1133">Transmembrane helix</keyword>
<gene>
    <name evidence="7" type="ORF">H6A20_10280</name>
</gene>
<dbReference type="PANTHER" id="PTHR30250:SF21">
    <property type="entry name" value="LIPID II FLIPPASE MURJ"/>
    <property type="match status" value="1"/>
</dbReference>
<dbReference type="EMBL" id="JACJKS010000016">
    <property type="protein sequence ID" value="MBM6949038.1"/>
    <property type="molecule type" value="Genomic_DNA"/>
</dbReference>
<dbReference type="RefSeq" id="WP_204907039.1">
    <property type="nucleotide sequence ID" value="NZ_JACJKS010000016.1"/>
</dbReference>
<feature type="transmembrane region" description="Helical" evidence="6">
    <location>
        <begin position="414"/>
        <end position="432"/>
    </location>
</feature>
<protein>
    <submittedName>
        <fullName evidence="7">Polysaccharide biosynthesis protein</fullName>
    </submittedName>
</protein>
<accession>A0A938XCL9</accession>
<name>A0A938XCL9_9CLOT</name>
<feature type="transmembrane region" description="Helical" evidence="6">
    <location>
        <begin position="46"/>
        <end position="70"/>
    </location>
</feature>
<keyword evidence="3 6" id="KW-0812">Transmembrane</keyword>
<sequence length="554" mass="59344">MSSKNKGTNFLAQGTILAAAAMITKVVGLAYRIPLTNIMGSEGNGYYGVVFQVYSLALMLTSYSLPMAVSKLVSARVSTGQYKNAYRVFKGAMSFGIVSGGIVTAIVFFGASFISEHILKMGMSVYALRVLAPCILIVAILGVLRGFFQGYGTMIPTAVSQVAEQLINAIVSVVGAYLLMRTGQAMASGAQKETYGAAFAAAGATLGTVIGALTALLFLLFVFGAYRTRLKRQMRRDRTRRQESMGQVYKILLLTIAPVILSATVYNICNIVDQTMFSNIMAAQGMAEKEYTSLLGMLNGQYDTMTNIPLSVASALAASFIPSLVATIQTGNRKQIHSKINMVSRFNMLIAIPCAAGFITLAGPILDLLYFTQDNAIPALMLRIGGISVVFFCLSTVTNAALQGLDYMAKPVKNAAVSLVIHIVALFIMLVVFKWEIYSIPISKIVFAASICILNAHDLRETCGYIQERRKTFVIPCIAAVIMGVIALLVHLLCELFIGPMAAAVFAIIAAVIAYGVSLVGLGGVTEEELLAAPKGALLVTVCRKLHLIRGGYR</sequence>
<evidence type="ECO:0000256" key="5">
    <source>
        <dbReference type="ARBA" id="ARBA00023136"/>
    </source>
</evidence>
<comment type="subcellular location">
    <subcellularLocation>
        <location evidence="1">Cell membrane</location>
        <topology evidence="1">Multi-pass membrane protein</topology>
    </subcellularLocation>
</comment>
<dbReference type="InterPro" id="IPR050833">
    <property type="entry name" value="Poly_Biosynth_Transport"/>
</dbReference>
<proteinExistence type="predicted"/>
<evidence type="ECO:0000313" key="7">
    <source>
        <dbReference type="EMBL" id="MBM6949038.1"/>
    </source>
</evidence>
<feature type="transmembrane region" description="Helical" evidence="6">
    <location>
        <begin position="91"/>
        <end position="114"/>
    </location>
</feature>